<reference evidence="3" key="2">
    <citation type="submission" date="2021-08" db="EMBL/GenBank/DDBJ databases">
        <authorList>
            <person name="Tani A."/>
            <person name="Ola A."/>
            <person name="Ogura Y."/>
            <person name="Katsura K."/>
            <person name="Hayashi T."/>
        </authorList>
    </citation>
    <scope>NUCLEOTIDE SEQUENCE</scope>
    <source>
        <strain evidence="3">DSM 23674</strain>
    </source>
</reference>
<feature type="binding site" evidence="2">
    <location>
        <begin position="12"/>
        <end position="19"/>
    </location>
    <ligand>
        <name>ATP</name>
        <dbReference type="ChEBI" id="CHEBI:30616"/>
    </ligand>
</feature>
<dbReference type="NCBIfam" id="NF007141">
    <property type="entry name" value="PRK09585.1-5"/>
    <property type="match status" value="1"/>
</dbReference>
<dbReference type="PANTHER" id="PTHR30605">
    <property type="entry name" value="ANHYDRO-N-ACETYLMURAMIC ACID KINASE"/>
    <property type="match status" value="1"/>
</dbReference>
<dbReference type="InterPro" id="IPR043129">
    <property type="entry name" value="ATPase_NBD"/>
</dbReference>
<proteinExistence type="inferred from homology"/>
<dbReference type="Gene3D" id="3.30.420.40">
    <property type="match status" value="2"/>
</dbReference>
<dbReference type="SUPFAM" id="SSF53067">
    <property type="entry name" value="Actin-like ATPase domain"/>
    <property type="match status" value="1"/>
</dbReference>
<comment type="caution">
    <text evidence="3">The sequence shown here is derived from an EMBL/GenBank/DDBJ whole genome shotgun (WGS) entry which is preliminary data.</text>
</comment>
<dbReference type="GO" id="GO:0016301">
    <property type="term" value="F:kinase activity"/>
    <property type="evidence" value="ECO:0007669"/>
    <property type="project" value="UniProtKB-KW"/>
</dbReference>
<dbReference type="EC" id="2.7.1.170" evidence="2"/>
<protein>
    <recommendedName>
        <fullName evidence="2">Anhydro-N-acetylmuramic acid kinase</fullName>
        <ecNumber evidence="2">2.7.1.170</ecNumber>
    </recommendedName>
    <alternativeName>
        <fullName evidence="2">AnhMurNAc kinase</fullName>
    </alternativeName>
</protein>
<keyword evidence="1 2" id="KW-0119">Carbohydrate metabolism</keyword>
<dbReference type="RefSeq" id="WP_147816743.1">
    <property type="nucleotide sequence ID" value="NZ_BPRA01000008.1"/>
</dbReference>
<comment type="pathway">
    <text evidence="2">Amino-sugar metabolism; 1,6-anhydro-N-acetylmuramate degradation.</text>
</comment>
<dbReference type="Pfam" id="PF03702">
    <property type="entry name" value="AnmK"/>
    <property type="match status" value="1"/>
</dbReference>
<keyword evidence="2" id="KW-0067">ATP-binding</keyword>
<accession>A0ABQ4TP82</accession>
<dbReference type="InterPro" id="IPR005338">
    <property type="entry name" value="Anhydro_N_Ac-Mur_kinase"/>
</dbReference>
<reference evidence="3" key="1">
    <citation type="journal article" date="2021" name="Front. Microbiol.">
        <title>Comprehensive Comparative Genomics and Phenotyping of Methylobacterium Species.</title>
        <authorList>
            <person name="Alessa O."/>
            <person name="Ogura Y."/>
            <person name="Fujitani Y."/>
            <person name="Takami H."/>
            <person name="Hayashi T."/>
            <person name="Sahin N."/>
            <person name="Tani A."/>
        </authorList>
    </citation>
    <scope>NUCLEOTIDE SEQUENCE</scope>
    <source>
        <strain evidence="3">DSM 23674</strain>
    </source>
</reference>
<comment type="similarity">
    <text evidence="2">Belongs to the anhydro-N-acetylmuramic acid kinase family.</text>
</comment>
<comment type="function">
    <text evidence="2">Catalyzes the specific phosphorylation of 1,6-anhydro-N-acetylmuramic acid (anhMurNAc) with the simultaneous cleavage of the 1,6-anhydro ring, generating MurNAc-6-P. Is required for the utilization of anhMurNAc either imported from the medium or derived from its own cell wall murein, and thus plays a role in cell wall recycling.</text>
</comment>
<dbReference type="EMBL" id="BPRA01000008">
    <property type="protein sequence ID" value="GJE55475.1"/>
    <property type="molecule type" value="Genomic_DNA"/>
</dbReference>
<keyword evidence="2" id="KW-0808">Transferase</keyword>
<organism evidence="3 4">
    <name type="scientific">Methylobacterium thuringiense</name>
    <dbReference type="NCBI Taxonomy" id="1003091"/>
    <lineage>
        <taxon>Bacteria</taxon>
        <taxon>Pseudomonadati</taxon>
        <taxon>Pseudomonadota</taxon>
        <taxon>Alphaproteobacteria</taxon>
        <taxon>Hyphomicrobiales</taxon>
        <taxon>Methylobacteriaceae</taxon>
        <taxon>Methylobacterium</taxon>
    </lineage>
</organism>
<comment type="pathway">
    <text evidence="2">Cell wall biogenesis; peptidoglycan recycling.</text>
</comment>
<gene>
    <name evidence="2 3" type="primary">anmK</name>
    <name evidence="3" type="ORF">EKPJFOCH_1966</name>
</gene>
<comment type="catalytic activity">
    <reaction evidence="2">
        <text>1,6-anhydro-N-acetyl-beta-muramate + ATP + H2O = N-acetyl-D-muramate 6-phosphate + ADP + H(+)</text>
        <dbReference type="Rhea" id="RHEA:24952"/>
        <dbReference type="ChEBI" id="CHEBI:15377"/>
        <dbReference type="ChEBI" id="CHEBI:15378"/>
        <dbReference type="ChEBI" id="CHEBI:30616"/>
        <dbReference type="ChEBI" id="CHEBI:58690"/>
        <dbReference type="ChEBI" id="CHEBI:58722"/>
        <dbReference type="ChEBI" id="CHEBI:456216"/>
        <dbReference type="EC" id="2.7.1.170"/>
    </reaction>
</comment>
<dbReference type="Proteomes" id="UP001055101">
    <property type="component" value="Unassembled WGS sequence"/>
</dbReference>
<dbReference type="PANTHER" id="PTHR30605:SF0">
    <property type="entry name" value="ANHYDRO-N-ACETYLMURAMIC ACID KINASE"/>
    <property type="match status" value="1"/>
</dbReference>
<evidence type="ECO:0000313" key="3">
    <source>
        <dbReference type="EMBL" id="GJE55475.1"/>
    </source>
</evidence>
<sequence>MTMKRAIGLMSGTSLDGVDVALIETDGERVQITKGRNNFLDPLGPTGYRGYEEEERALLRKATRDAESVTLPSDRPGHLPEAEAFVTRAHAEAVERFLADNGLSAADIEVIGFHGQTVIHRPQARISIQIGDGQALADRVGIPVVSDLRRADIDAGGQGAPLVPIFHKALAEAAGFEGAFGILNIGGVANATLIDSKGGVIAFDTGPGNSLIDEWMQERENKNLDDGGRTAARGKPDDQLLAWLLQHPFFAKTPPKSLDRNWFSHKLAGQLSTEDGAATLTAFTARAVLLALDHAPEKPTRWVIAGGGAKNGELMRLLTTLLDAEILMADAIGWSSAFLEAQAFAYLAMRTLKDLPITFPSTTGVSQPISGGVLSRPR</sequence>
<keyword evidence="2 3" id="KW-0418">Kinase</keyword>
<dbReference type="HAMAP" id="MF_01270">
    <property type="entry name" value="AnhMurNAc_kinase"/>
    <property type="match status" value="1"/>
</dbReference>
<evidence type="ECO:0000256" key="2">
    <source>
        <dbReference type="HAMAP-Rule" id="MF_01270"/>
    </source>
</evidence>
<keyword evidence="4" id="KW-1185">Reference proteome</keyword>
<keyword evidence="2" id="KW-0547">Nucleotide-binding</keyword>
<evidence type="ECO:0000313" key="4">
    <source>
        <dbReference type="Proteomes" id="UP001055101"/>
    </source>
</evidence>
<evidence type="ECO:0000256" key="1">
    <source>
        <dbReference type="ARBA" id="ARBA00023277"/>
    </source>
</evidence>
<name>A0ABQ4TP82_9HYPH</name>